<dbReference type="GO" id="GO:0005886">
    <property type="term" value="C:plasma membrane"/>
    <property type="evidence" value="ECO:0007669"/>
    <property type="project" value="UniProtKB-SubCell"/>
</dbReference>
<keyword evidence="7 11" id="KW-0594">Phospholipid biosynthesis</keyword>
<reference evidence="13 14" key="1">
    <citation type="submission" date="2016-10" db="EMBL/GenBank/DDBJ databases">
        <authorList>
            <person name="de Groot N.N."/>
        </authorList>
    </citation>
    <scope>NUCLEOTIDE SEQUENCE [LARGE SCALE GENOMIC DNA]</scope>
    <source>
        <strain evidence="13 14">DSM 12130</strain>
    </source>
</reference>
<dbReference type="RefSeq" id="WP_092220644.1">
    <property type="nucleotide sequence ID" value="NZ_FNJI01000006.1"/>
</dbReference>
<comment type="pathway">
    <text evidence="11">Phospholipid metabolism; phosphatidylethanolamine biosynthesis; phosphatidylethanolamine from CDP-diacylglycerol: step 2/2.</text>
</comment>
<evidence type="ECO:0000256" key="12">
    <source>
        <dbReference type="SAM" id="Phobius"/>
    </source>
</evidence>
<keyword evidence="6 11" id="KW-0865">Zymogen</keyword>
<evidence type="ECO:0000256" key="5">
    <source>
        <dbReference type="ARBA" id="ARBA00023136"/>
    </source>
</evidence>
<evidence type="ECO:0000256" key="9">
    <source>
        <dbReference type="ARBA" id="ARBA00023264"/>
    </source>
</evidence>
<evidence type="ECO:0000256" key="2">
    <source>
        <dbReference type="ARBA" id="ARBA00022516"/>
    </source>
</evidence>
<dbReference type="EMBL" id="FNJI01000006">
    <property type="protein sequence ID" value="SDO82189.1"/>
    <property type="molecule type" value="Genomic_DNA"/>
</dbReference>
<keyword evidence="5 11" id="KW-0472">Membrane</keyword>
<dbReference type="OrthoDB" id="9790893at2"/>
<dbReference type="InterPro" id="IPR033175">
    <property type="entry name" value="PSD-A"/>
</dbReference>
<name>A0A1H0MP15_9BACT</name>
<keyword evidence="2 11" id="KW-0444">Lipid biosynthesis</keyword>
<accession>A0A1H0MP15</accession>
<gene>
    <name evidence="11" type="primary">psd</name>
    <name evidence="13" type="ORF">SAMN05660330_01130</name>
</gene>
<organism evidence="13 14">
    <name type="scientific">Desulforhopalus singaporensis</name>
    <dbReference type="NCBI Taxonomy" id="91360"/>
    <lineage>
        <taxon>Bacteria</taxon>
        <taxon>Pseudomonadati</taxon>
        <taxon>Thermodesulfobacteriota</taxon>
        <taxon>Desulfobulbia</taxon>
        <taxon>Desulfobulbales</taxon>
        <taxon>Desulfocapsaceae</taxon>
        <taxon>Desulforhopalus</taxon>
    </lineage>
</organism>
<keyword evidence="14" id="KW-1185">Reference proteome</keyword>
<keyword evidence="12" id="KW-0812">Transmembrane</keyword>
<evidence type="ECO:0000256" key="11">
    <source>
        <dbReference type="HAMAP-Rule" id="MF_00664"/>
    </source>
</evidence>
<evidence type="ECO:0000256" key="6">
    <source>
        <dbReference type="ARBA" id="ARBA00023145"/>
    </source>
</evidence>
<dbReference type="PANTHER" id="PTHR35809">
    <property type="entry name" value="ARCHAETIDYLSERINE DECARBOXYLASE PROENZYME-RELATED"/>
    <property type="match status" value="1"/>
</dbReference>
<dbReference type="Proteomes" id="UP000199073">
    <property type="component" value="Unassembled WGS sequence"/>
</dbReference>
<dbReference type="Pfam" id="PF02666">
    <property type="entry name" value="PS_Dcarbxylase"/>
    <property type="match status" value="1"/>
</dbReference>
<feature type="site" description="Cleavage (non-hydrolytic); by autocatalysis" evidence="11">
    <location>
        <begin position="182"/>
        <end position="183"/>
    </location>
</feature>
<dbReference type="EC" id="4.1.1.65" evidence="11"/>
<comment type="function">
    <text evidence="11">Catalyzes the formation of phosphatidylethanolamine (PtdEtn) from phosphatidylserine (PtdSer).</text>
</comment>
<proteinExistence type="inferred from homology"/>
<dbReference type="NCBIfam" id="NF003685">
    <property type="entry name" value="PRK05305.2-5"/>
    <property type="match status" value="1"/>
</dbReference>
<keyword evidence="9 11" id="KW-1208">Phospholipid metabolism</keyword>
<evidence type="ECO:0000256" key="7">
    <source>
        <dbReference type="ARBA" id="ARBA00023209"/>
    </source>
</evidence>
<comment type="subunit">
    <text evidence="11">Heterodimer of a large membrane-associated beta subunit and a small pyruvoyl-containing alpha subunit.</text>
</comment>
<comment type="subcellular location">
    <subcellularLocation>
        <location evidence="11">Cell membrane</location>
        <topology evidence="11">Peripheral membrane protein</topology>
    </subcellularLocation>
</comment>
<dbReference type="NCBIfam" id="NF003678">
    <property type="entry name" value="PRK05305.1-2"/>
    <property type="match status" value="1"/>
</dbReference>
<evidence type="ECO:0000256" key="4">
    <source>
        <dbReference type="ARBA" id="ARBA00023098"/>
    </source>
</evidence>
<dbReference type="AlphaFoldDB" id="A0A1H0MP15"/>
<protein>
    <recommendedName>
        <fullName evidence="11">Phosphatidylserine decarboxylase proenzyme</fullName>
        <ecNumber evidence="11">4.1.1.65</ecNumber>
    </recommendedName>
    <component>
        <recommendedName>
            <fullName evidence="11">Phosphatidylserine decarboxylase alpha chain</fullName>
        </recommendedName>
    </component>
    <component>
        <recommendedName>
            <fullName evidence="11">Phosphatidylserine decarboxylase beta chain</fullName>
        </recommendedName>
    </component>
</protein>
<evidence type="ECO:0000256" key="10">
    <source>
        <dbReference type="ARBA" id="ARBA00023317"/>
    </source>
</evidence>
<dbReference type="GO" id="GO:0004609">
    <property type="term" value="F:phosphatidylserine decarboxylase activity"/>
    <property type="evidence" value="ECO:0007669"/>
    <property type="project" value="UniProtKB-UniRule"/>
</dbReference>
<keyword evidence="1 11" id="KW-1003">Cell membrane</keyword>
<dbReference type="UniPathway" id="UPA00558">
    <property type="reaction ID" value="UER00616"/>
</dbReference>
<keyword evidence="8 11" id="KW-0456">Lyase</keyword>
<evidence type="ECO:0000313" key="14">
    <source>
        <dbReference type="Proteomes" id="UP000199073"/>
    </source>
</evidence>
<comment type="PTM">
    <text evidence="11">Is synthesized initially as an inactive proenzyme. Formation of the active enzyme involves a self-maturation process in which the active site pyruvoyl group is generated from an internal serine residue via an autocatalytic post-translational modification. Two non-identical subunits are generated from the proenzyme in this reaction, and the pyruvate is formed at the N-terminus of the alpha chain, which is derived from the carboxyl end of the proenzyme. The post-translation cleavage follows an unusual pathway, termed non-hydrolytic serinolysis, in which the side chain hydroxyl group of the serine supplies its oxygen atom to form the C-terminus of the beta chain, while the remainder of the serine residue undergoes an oxidative deamination to produce ammonia and the pyruvoyl prosthetic group on the alpha chain.</text>
</comment>
<feature type="chain" id="PRO_5023475625" description="Phosphatidylserine decarboxylase beta chain" evidence="11">
    <location>
        <begin position="1"/>
        <end position="182"/>
    </location>
</feature>
<feature type="active site" description="Schiff-base intermediate with substrate; via pyruvic acid" evidence="11">
    <location>
        <position position="183"/>
    </location>
</feature>
<comment type="cofactor">
    <cofactor evidence="11">
        <name>pyruvate</name>
        <dbReference type="ChEBI" id="CHEBI:15361"/>
    </cofactor>
    <text evidence="11">Binds 1 pyruvoyl group covalently per subunit.</text>
</comment>
<feature type="modified residue" description="Pyruvic acid (Ser); by autocatalysis" evidence="11">
    <location>
        <position position="183"/>
    </location>
</feature>
<feature type="transmembrane region" description="Helical" evidence="12">
    <location>
        <begin position="15"/>
        <end position="48"/>
    </location>
</feature>
<sequence>MLTPQVPVAREGYPFIGLAAFITLLLAVCGYPVLTAIAFLVSLFVLAFFRDPERFVPPDDDALVSPADGKVISVEETEDAVFTKHRVCKISIFMNVFNVHVNRIPFDGKVESVLYRPGKFYSADSPKGGLENEYCGTVITTSAGQKLAFVQIAGLIARRIVCWLEPGDVIVKGRRFGLIRFGSRVDLYLPADTAIQVAVGDKVRAGETVIGVLKK</sequence>
<keyword evidence="4 11" id="KW-0443">Lipid metabolism</keyword>
<evidence type="ECO:0000313" key="13">
    <source>
        <dbReference type="EMBL" id="SDO82189.1"/>
    </source>
</evidence>
<dbReference type="HAMAP" id="MF_00664">
    <property type="entry name" value="PS_decarb_PSD_A"/>
    <property type="match status" value="1"/>
</dbReference>
<dbReference type="GO" id="GO:0006646">
    <property type="term" value="P:phosphatidylethanolamine biosynthetic process"/>
    <property type="evidence" value="ECO:0007669"/>
    <property type="project" value="UniProtKB-UniRule"/>
</dbReference>
<comment type="similarity">
    <text evidence="11">Belongs to the phosphatidylserine decarboxylase family. PSD-A subfamily.</text>
</comment>
<comment type="catalytic activity">
    <reaction evidence="11">
        <text>a 1,2-diacyl-sn-glycero-3-phospho-L-serine + H(+) = a 1,2-diacyl-sn-glycero-3-phosphoethanolamine + CO2</text>
        <dbReference type="Rhea" id="RHEA:20828"/>
        <dbReference type="ChEBI" id="CHEBI:15378"/>
        <dbReference type="ChEBI" id="CHEBI:16526"/>
        <dbReference type="ChEBI" id="CHEBI:57262"/>
        <dbReference type="ChEBI" id="CHEBI:64612"/>
        <dbReference type="EC" id="4.1.1.65"/>
    </reaction>
</comment>
<keyword evidence="3 11" id="KW-0210">Decarboxylase</keyword>
<keyword evidence="10 11" id="KW-0670">Pyruvate</keyword>
<evidence type="ECO:0000256" key="1">
    <source>
        <dbReference type="ARBA" id="ARBA00022475"/>
    </source>
</evidence>
<dbReference type="STRING" id="91360.SAMN05660330_01130"/>
<feature type="chain" id="PRO_5023475624" description="Phosphatidylserine decarboxylase alpha chain" evidence="11">
    <location>
        <begin position="183"/>
        <end position="215"/>
    </location>
</feature>
<dbReference type="InterPro" id="IPR003817">
    <property type="entry name" value="PS_Dcarbxylase"/>
</dbReference>
<dbReference type="PANTHER" id="PTHR35809:SF1">
    <property type="entry name" value="ARCHAETIDYLSERINE DECARBOXYLASE PROENZYME-RELATED"/>
    <property type="match status" value="1"/>
</dbReference>
<evidence type="ECO:0000256" key="8">
    <source>
        <dbReference type="ARBA" id="ARBA00023239"/>
    </source>
</evidence>
<keyword evidence="12" id="KW-1133">Transmembrane helix</keyword>
<evidence type="ECO:0000256" key="3">
    <source>
        <dbReference type="ARBA" id="ARBA00022793"/>
    </source>
</evidence>